<feature type="region of interest" description="Disordered" evidence="1">
    <location>
        <begin position="1"/>
        <end position="55"/>
    </location>
</feature>
<evidence type="ECO:0000313" key="2">
    <source>
        <dbReference type="EMBL" id="KXJ93309.1"/>
    </source>
</evidence>
<reference evidence="3" key="1">
    <citation type="submission" date="2016-02" db="EMBL/GenBank/DDBJ databases">
        <title>Draft genome sequence of Microdochium bolleyi, a fungal endophyte of beachgrass.</title>
        <authorList>
            <consortium name="DOE Joint Genome Institute"/>
            <person name="David A.S."/>
            <person name="May G."/>
            <person name="Haridas S."/>
            <person name="Lim J."/>
            <person name="Wang M."/>
            <person name="Labutti K."/>
            <person name="Lipzen A."/>
            <person name="Barry K."/>
            <person name="Grigoriev I.V."/>
        </authorList>
    </citation>
    <scope>NUCLEOTIDE SEQUENCE [LARGE SCALE GENOMIC DNA]</scope>
    <source>
        <strain evidence="3">J235TASD1</strain>
    </source>
</reference>
<feature type="compositionally biased region" description="Polar residues" evidence="1">
    <location>
        <begin position="1"/>
        <end position="11"/>
    </location>
</feature>
<proteinExistence type="predicted"/>
<evidence type="ECO:0000256" key="1">
    <source>
        <dbReference type="SAM" id="MobiDB-lite"/>
    </source>
</evidence>
<accession>A0A136J821</accession>
<dbReference type="AlphaFoldDB" id="A0A136J821"/>
<sequence>MDSTNSASTPLSAKERLRQIRERRLGNTPEQNSADRGESLPVEYNVTAPSLSAEHGGLEGFQAAVPEISEPVEIPSPSLAFEPVDFLPKDIDSATHLDQSHQTGQSSSTPLLELDPVAAFVRNPSQMSAEYSLSFEQSLAQRPIETHIVIEQP</sequence>
<gene>
    <name evidence="2" type="ORF">Micbo1qcDRAFT_161300</name>
</gene>
<dbReference type="InParanoid" id="A0A136J821"/>
<organism evidence="2 3">
    <name type="scientific">Microdochium bolleyi</name>
    <dbReference type="NCBI Taxonomy" id="196109"/>
    <lineage>
        <taxon>Eukaryota</taxon>
        <taxon>Fungi</taxon>
        <taxon>Dikarya</taxon>
        <taxon>Ascomycota</taxon>
        <taxon>Pezizomycotina</taxon>
        <taxon>Sordariomycetes</taxon>
        <taxon>Xylariomycetidae</taxon>
        <taxon>Xylariales</taxon>
        <taxon>Microdochiaceae</taxon>
        <taxon>Microdochium</taxon>
    </lineage>
</organism>
<name>A0A136J821_9PEZI</name>
<keyword evidence="3" id="KW-1185">Reference proteome</keyword>
<feature type="non-terminal residue" evidence="2">
    <location>
        <position position="153"/>
    </location>
</feature>
<feature type="compositionally biased region" description="Basic and acidic residues" evidence="1">
    <location>
        <begin position="13"/>
        <end position="25"/>
    </location>
</feature>
<evidence type="ECO:0000313" key="3">
    <source>
        <dbReference type="Proteomes" id="UP000070501"/>
    </source>
</evidence>
<dbReference type="EMBL" id="KQ964248">
    <property type="protein sequence ID" value="KXJ93309.1"/>
    <property type="molecule type" value="Genomic_DNA"/>
</dbReference>
<protein>
    <submittedName>
        <fullName evidence="2">Uncharacterized protein</fullName>
    </submittedName>
</protein>
<dbReference type="Proteomes" id="UP000070501">
    <property type="component" value="Unassembled WGS sequence"/>
</dbReference>